<accession>I7GAW2</accession>
<keyword evidence="2" id="KW-0808">Transferase</keyword>
<dbReference type="KEGG" id="msg:MSMEI_3201"/>
<sequence length="263" mass="29779">MPICCWSGSRRTRCDRHTECVPDTVGPQPQYETFADEFLDHARDGFYNAHYDRPACLALIGDVAGRTILDAACGPGLYAEELAKRGASLIGFDQSPRMVELARARVPSGDFRVHDLAGPLDWLPSQSVDAVLLALALEYVDDRTAMLREFHRVLRPAGALVLSRMHPTGDWLRHGGNYFETRVVEETWSRGWNVRYWLAPLERTCSELRDAGFLIEELREPRPTEEAARRDPQAYQRLAQAPEGFMTIRAVPDFRLRRPAAGR</sequence>
<dbReference type="GO" id="GO:0008757">
    <property type="term" value="F:S-adenosylmethionine-dependent methyltransferase activity"/>
    <property type="evidence" value="ECO:0007669"/>
    <property type="project" value="InterPro"/>
</dbReference>
<evidence type="ECO:0000259" key="1">
    <source>
        <dbReference type="Pfam" id="PF08241"/>
    </source>
</evidence>
<dbReference type="GO" id="GO:0032259">
    <property type="term" value="P:methylation"/>
    <property type="evidence" value="ECO:0007669"/>
    <property type="project" value="UniProtKB-KW"/>
</dbReference>
<dbReference type="PANTHER" id="PTHR43591:SF110">
    <property type="entry name" value="RHODANESE DOMAIN-CONTAINING PROTEIN"/>
    <property type="match status" value="1"/>
</dbReference>
<dbReference type="EC" id="2.1.1.-" evidence="2"/>
<feature type="domain" description="Methyltransferase type 11" evidence="1">
    <location>
        <begin position="69"/>
        <end position="162"/>
    </location>
</feature>
<reference evidence="2 3" key="2">
    <citation type="journal article" date="2009" name="Genome Res.">
        <title>Ortho-proteogenomics: multiple proteomes investigation through orthology and a new MS-based protocol.</title>
        <authorList>
            <person name="Gallien S."/>
            <person name="Perrodou E."/>
            <person name="Carapito C."/>
            <person name="Deshayes C."/>
            <person name="Reyrat J.M."/>
            <person name="Van Dorsselaer A."/>
            <person name="Poch O."/>
            <person name="Schaeffer C."/>
            <person name="Lecompte O."/>
        </authorList>
    </citation>
    <scope>NUCLEOTIDE SEQUENCE [LARGE SCALE GENOMIC DNA]</scope>
    <source>
        <strain evidence="3">ATCC 700084 / mc(2)155</strain>
    </source>
</reference>
<proteinExistence type="predicted"/>
<dbReference type="CDD" id="cd02440">
    <property type="entry name" value="AdoMet_MTases"/>
    <property type="match status" value="1"/>
</dbReference>
<name>I7GAW2_MYCS2</name>
<reference evidence="2 3" key="1">
    <citation type="journal article" date="2007" name="Genome Biol.">
        <title>Interrupted coding sequences in Mycobacterium smegmatis: authentic mutations or sequencing errors?</title>
        <authorList>
            <person name="Deshayes C."/>
            <person name="Perrodou E."/>
            <person name="Gallien S."/>
            <person name="Euphrasie D."/>
            <person name="Schaeffer C."/>
            <person name="Van-Dorsselaer A."/>
            <person name="Poch O."/>
            <person name="Lecompte O."/>
            <person name="Reyrat J.M."/>
        </authorList>
    </citation>
    <scope>NUCLEOTIDE SEQUENCE [LARGE SCALE GENOMIC DNA]</scope>
    <source>
        <strain evidence="3">ATCC 700084 / mc(2)155</strain>
    </source>
</reference>
<dbReference type="Gene3D" id="3.40.50.150">
    <property type="entry name" value="Vaccinia Virus protein VP39"/>
    <property type="match status" value="1"/>
</dbReference>
<dbReference type="AlphaFoldDB" id="I7GAW2"/>
<dbReference type="EMBL" id="CP001663">
    <property type="protein sequence ID" value="AFP39664.1"/>
    <property type="molecule type" value="Genomic_DNA"/>
</dbReference>
<dbReference type="PANTHER" id="PTHR43591">
    <property type="entry name" value="METHYLTRANSFERASE"/>
    <property type="match status" value="1"/>
</dbReference>
<dbReference type="InterPro" id="IPR013216">
    <property type="entry name" value="Methyltransf_11"/>
</dbReference>
<protein>
    <submittedName>
        <fullName evidence="2">Methyltransferase type 11</fullName>
        <ecNumber evidence="2">2.1.1.-</ecNumber>
    </submittedName>
</protein>
<dbReference type="InterPro" id="IPR029063">
    <property type="entry name" value="SAM-dependent_MTases_sf"/>
</dbReference>
<evidence type="ECO:0000313" key="3">
    <source>
        <dbReference type="Proteomes" id="UP000006158"/>
    </source>
</evidence>
<dbReference type="Proteomes" id="UP000006158">
    <property type="component" value="Chromosome"/>
</dbReference>
<dbReference type="SUPFAM" id="SSF53335">
    <property type="entry name" value="S-adenosyl-L-methionine-dependent methyltransferases"/>
    <property type="match status" value="1"/>
</dbReference>
<dbReference type="Pfam" id="PF08241">
    <property type="entry name" value="Methyltransf_11"/>
    <property type="match status" value="1"/>
</dbReference>
<organism evidence="2 3">
    <name type="scientific">Mycolicibacterium smegmatis (strain ATCC 700084 / mc(2)155)</name>
    <name type="common">Mycobacterium smegmatis</name>
    <dbReference type="NCBI Taxonomy" id="246196"/>
    <lineage>
        <taxon>Bacteria</taxon>
        <taxon>Bacillati</taxon>
        <taxon>Actinomycetota</taxon>
        <taxon>Actinomycetes</taxon>
        <taxon>Mycobacteriales</taxon>
        <taxon>Mycobacteriaceae</taxon>
        <taxon>Mycolicibacterium</taxon>
    </lineage>
</organism>
<gene>
    <name evidence="2" type="ordered locus">MSMEI_3201</name>
</gene>
<dbReference type="PATRIC" id="fig|246196.56.peg.3288"/>
<evidence type="ECO:0000313" key="2">
    <source>
        <dbReference type="EMBL" id="AFP39664.1"/>
    </source>
</evidence>
<keyword evidence="2" id="KW-0489">Methyltransferase</keyword>